<evidence type="ECO:0000313" key="2">
    <source>
        <dbReference type="Proteomes" id="UP000095283"/>
    </source>
</evidence>
<sequence length="199" mass="21603">MSTPKERSKILIKFSEADQKKNPNAVVTALKFYAASMKEQERAKFMTTNSVYNQSDEDIDDVEIQLTGQVTEHLRELNSSSGSITLAMLPSGSVSRGLSVPSSDNSLSERIIPSPAPSFQHNGCIVSSRTESQYSDCANSIVPPLIHPRSTRRDPPPPPPQRVKANVSFDNGTLTPGAAPKIPPKVPPKPAITVLLTHF</sequence>
<evidence type="ECO:0000313" key="3">
    <source>
        <dbReference type="WBParaSite" id="Hba_15606"/>
    </source>
</evidence>
<keyword evidence="2" id="KW-1185">Reference proteome</keyword>
<accession>A0A1I7XDS6</accession>
<name>A0A1I7XDS6_HETBA</name>
<evidence type="ECO:0000256" key="1">
    <source>
        <dbReference type="SAM" id="MobiDB-lite"/>
    </source>
</evidence>
<dbReference type="WBParaSite" id="Hba_15606">
    <property type="protein sequence ID" value="Hba_15606"/>
    <property type="gene ID" value="Hba_15606"/>
</dbReference>
<reference evidence="3" key="1">
    <citation type="submission" date="2016-11" db="UniProtKB">
        <authorList>
            <consortium name="WormBaseParasite"/>
        </authorList>
    </citation>
    <scope>IDENTIFICATION</scope>
</reference>
<feature type="region of interest" description="Disordered" evidence="1">
    <location>
        <begin position="142"/>
        <end position="186"/>
    </location>
</feature>
<dbReference type="Proteomes" id="UP000095283">
    <property type="component" value="Unplaced"/>
</dbReference>
<organism evidence="2 3">
    <name type="scientific">Heterorhabditis bacteriophora</name>
    <name type="common">Entomopathogenic nematode worm</name>
    <dbReference type="NCBI Taxonomy" id="37862"/>
    <lineage>
        <taxon>Eukaryota</taxon>
        <taxon>Metazoa</taxon>
        <taxon>Ecdysozoa</taxon>
        <taxon>Nematoda</taxon>
        <taxon>Chromadorea</taxon>
        <taxon>Rhabditida</taxon>
        <taxon>Rhabditina</taxon>
        <taxon>Rhabditomorpha</taxon>
        <taxon>Strongyloidea</taxon>
        <taxon>Heterorhabditidae</taxon>
        <taxon>Heterorhabditis</taxon>
    </lineage>
</organism>
<protein>
    <submittedName>
        <fullName evidence="3">Ras-associating domain-containing protein</fullName>
    </submittedName>
</protein>
<proteinExistence type="predicted"/>
<dbReference type="AlphaFoldDB" id="A0A1I7XDS6"/>
<dbReference type="InterPro" id="IPR036936">
    <property type="entry name" value="CRIB_dom_sf"/>
</dbReference>
<dbReference type="Gene3D" id="3.90.810.10">
    <property type="entry name" value="CRIB domain"/>
    <property type="match status" value="1"/>
</dbReference>